<evidence type="ECO:0000313" key="1">
    <source>
        <dbReference type="EMBL" id="JAA69472.1"/>
    </source>
</evidence>
<sequence length="84" mass="9681">MPTFIQMLVHQKQALITVLGRHPTSSFAKQTAQRRMECGWGALVTASVYMLPTAQKADAWSWKVVTMGTTQHQKQKSELYRFRR</sequence>
<accession>A0A0K8RE75</accession>
<organism evidence="1">
    <name type="scientific">Ixodes ricinus</name>
    <name type="common">Common tick</name>
    <name type="synonym">Acarus ricinus</name>
    <dbReference type="NCBI Taxonomy" id="34613"/>
    <lineage>
        <taxon>Eukaryota</taxon>
        <taxon>Metazoa</taxon>
        <taxon>Ecdysozoa</taxon>
        <taxon>Arthropoda</taxon>
        <taxon>Chelicerata</taxon>
        <taxon>Arachnida</taxon>
        <taxon>Acari</taxon>
        <taxon>Parasitiformes</taxon>
        <taxon>Ixodida</taxon>
        <taxon>Ixodoidea</taxon>
        <taxon>Ixodidae</taxon>
        <taxon>Ixodinae</taxon>
        <taxon>Ixodes</taxon>
    </lineage>
</organism>
<proteinExistence type="evidence at transcript level"/>
<name>A0A0K8RE75_IXORI</name>
<dbReference type="AlphaFoldDB" id="A0A0K8RE75"/>
<reference evidence="1" key="1">
    <citation type="submission" date="2012-12" db="EMBL/GenBank/DDBJ databases">
        <title>Identification and characterization of a phenylalanine ammonia-lyase gene family in Isatis indigotica Fort.</title>
        <authorList>
            <person name="Liu Q."/>
            <person name="Chen J."/>
            <person name="Zhou X."/>
            <person name="Di P."/>
            <person name="Xiao Y."/>
            <person name="Xuan H."/>
            <person name="Zhang L."/>
            <person name="Chen W."/>
        </authorList>
    </citation>
    <scope>NUCLEOTIDE SEQUENCE</scope>
    <source>
        <tissue evidence="1">Salivary gland</tissue>
    </source>
</reference>
<protein>
    <submittedName>
        <fullName evidence="1">Putative basic tail protein</fullName>
    </submittedName>
</protein>
<dbReference type="EMBL" id="GADI01004336">
    <property type="protein sequence ID" value="JAA69472.1"/>
    <property type="molecule type" value="mRNA"/>
</dbReference>